<dbReference type="FunFam" id="3.30.70.100:FF:000012">
    <property type="entry name" value="Acylphosphatase"/>
    <property type="match status" value="1"/>
</dbReference>
<evidence type="ECO:0000256" key="8">
    <source>
        <dbReference type="RuleBase" id="RU004168"/>
    </source>
</evidence>
<comment type="catalytic activity">
    <reaction evidence="5 6 7">
        <text>an acyl phosphate + H2O = a carboxylate + phosphate + H(+)</text>
        <dbReference type="Rhea" id="RHEA:14965"/>
        <dbReference type="ChEBI" id="CHEBI:15377"/>
        <dbReference type="ChEBI" id="CHEBI:15378"/>
        <dbReference type="ChEBI" id="CHEBI:29067"/>
        <dbReference type="ChEBI" id="CHEBI:43474"/>
        <dbReference type="ChEBI" id="CHEBI:59918"/>
        <dbReference type="EC" id="3.6.1.7"/>
    </reaction>
</comment>
<dbReference type="PRINTS" id="PR00112">
    <property type="entry name" value="ACYLPHPHTASE"/>
</dbReference>
<evidence type="ECO:0000256" key="7">
    <source>
        <dbReference type="RuleBase" id="RU000553"/>
    </source>
</evidence>
<dbReference type="PANTHER" id="PTHR47268:SF4">
    <property type="entry name" value="ACYLPHOSPHATASE"/>
    <property type="match status" value="1"/>
</dbReference>
<dbReference type="AlphaFoldDB" id="A0A7V3RID3"/>
<evidence type="ECO:0000256" key="2">
    <source>
        <dbReference type="ARBA" id="ARBA00012150"/>
    </source>
</evidence>
<evidence type="ECO:0000256" key="3">
    <source>
        <dbReference type="ARBA" id="ARBA00015991"/>
    </source>
</evidence>
<dbReference type="InterPro" id="IPR017968">
    <property type="entry name" value="Acylphosphatase_CS"/>
</dbReference>
<reference evidence="10" key="1">
    <citation type="journal article" date="2020" name="mSystems">
        <title>Genome- and Community-Level Interaction Insights into Carbon Utilization and Element Cycling Functions of Hydrothermarchaeota in Hydrothermal Sediment.</title>
        <authorList>
            <person name="Zhou Z."/>
            <person name="Liu Y."/>
            <person name="Xu W."/>
            <person name="Pan J."/>
            <person name="Luo Z.H."/>
            <person name="Li M."/>
        </authorList>
    </citation>
    <scope>NUCLEOTIDE SEQUENCE [LARGE SCALE GENOMIC DNA]</scope>
    <source>
        <strain evidence="10">SpSt-961</strain>
    </source>
</reference>
<dbReference type="NCBIfam" id="NF011000">
    <property type="entry name" value="PRK14426.1"/>
    <property type="match status" value="1"/>
</dbReference>
<proteinExistence type="inferred from homology"/>
<dbReference type="EMBL" id="DTOZ01000156">
    <property type="protein sequence ID" value="HGE78601.1"/>
    <property type="molecule type" value="Genomic_DNA"/>
</dbReference>
<sequence length="95" mass="11077">MGEIFRVHIYVSGHVQGVFFRAHTQEIAQRLNLVGWVKNLDDGRVEIVAEGSDNDLQELIEWCWQGPPGARVDDVEIKYEEPTEEFKNFEIRYGR</sequence>
<evidence type="ECO:0000256" key="1">
    <source>
        <dbReference type="ARBA" id="ARBA00005614"/>
    </source>
</evidence>
<evidence type="ECO:0000256" key="4">
    <source>
        <dbReference type="ARBA" id="ARBA00022801"/>
    </source>
</evidence>
<evidence type="ECO:0000256" key="6">
    <source>
        <dbReference type="PROSITE-ProRule" id="PRU00520"/>
    </source>
</evidence>
<dbReference type="Gene3D" id="3.30.70.100">
    <property type="match status" value="1"/>
</dbReference>
<dbReference type="EC" id="3.6.1.7" evidence="2 6"/>
<dbReference type="Pfam" id="PF00708">
    <property type="entry name" value="Acylphosphatase"/>
    <property type="match status" value="1"/>
</dbReference>
<dbReference type="InterPro" id="IPR036046">
    <property type="entry name" value="Acylphosphatase-like_dom_sf"/>
</dbReference>
<evidence type="ECO:0000259" key="9">
    <source>
        <dbReference type="PROSITE" id="PS51160"/>
    </source>
</evidence>
<evidence type="ECO:0000256" key="5">
    <source>
        <dbReference type="ARBA" id="ARBA00047645"/>
    </source>
</evidence>
<dbReference type="InterPro" id="IPR020456">
    <property type="entry name" value="Acylphosphatase"/>
</dbReference>
<dbReference type="PROSITE" id="PS00150">
    <property type="entry name" value="ACYLPHOSPHATASE_1"/>
    <property type="match status" value="1"/>
</dbReference>
<feature type="active site" evidence="6">
    <location>
        <position position="21"/>
    </location>
</feature>
<comment type="caution">
    <text evidence="10">The sequence shown here is derived from an EMBL/GenBank/DDBJ whole genome shotgun (WGS) entry which is preliminary data.</text>
</comment>
<dbReference type="NCBIfam" id="NF011016">
    <property type="entry name" value="PRK14444.1"/>
    <property type="match status" value="1"/>
</dbReference>
<name>A0A7V3RID3_UNCW3</name>
<gene>
    <name evidence="10" type="ORF">ENX68_06365</name>
</gene>
<evidence type="ECO:0000313" key="10">
    <source>
        <dbReference type="EMBL" id="HGE78601.1"/>
    </source>
</evidence>
<keyword evidence="4 6" id="KW-0378">Hydrolase</keyword>
<accession>A0A7V3RID3</accession>
<organism evidence="10">
    <name type="scientific">candidate division WOR-3 bacterium</name>
    <dbReference type="NCBI Taxonomy" id="2052148"/>
    <lineage>
        <taxon>Bacteria</taxon>
        <taxon>Bacteria division WOR-3</taxon>
    </lineage>
</organism>
<dbReference type="InterPro" id="IPR001792">
    <property type="entry name" value="Acylphosphatase-like_dom"/>
</dbReference>
<dbReference type="PANTHER" id="PTHR47268">
    <property type="entry name" value="ACYLPHOSPHATASE"/>
    <property type="match status" value="1"/>
</dbReference>
<dbReference type="PROSITE" id="PS51160">
    <property type="entry name" value="ACYLPHOSPHATASE_3"/>
    <property type="match status" value="1"/>
</dbReference>
<protein>
    <recommendedName>
        <fullName evidence="3 6">Acylphosphatase</fullName>
        <ecNumber evidence="2 6">3.6.1.7</ecNumber>
    </recommendedName>
</protein>
<dbReference type="PROSITE" id="PS00151">
    <property type="entry name" value="ACYLPHOSPHATASE_2"/>
    <property type="match status" value="1"/>
</dbReference>
<feature type="active site" evidence="6">
    <location>
        <position position="39"/>
    </location>
</feature>
<dbReference type="GO" id="GO:0003998">
    <property type="term" value="F:acylphosphatase activity"/>
    <property type="evidence" value="ECO:0007669"/>
    <property type="project" value="UniProtKB-EC"/>
</dbReference>
<feature type="domain" description="Acylphosphatase-like" evidence="9">
    <location>
        <begin position="6"/>
        <end position="93"/>
    </location>
</feature>
<dbReference type="SUPFAM" id="SSF54975">
    <property type="entry name" value="Acylphosphatase/BLUF domain-like"/>
    <property type="match status" value="1"/>
</dbReference>
<comment type="similarity">
    <text evidence="1 8">Belongs to the acylphosphatase family.</text>
</comment>